<evidence type="ECO:0000256" key="1">
    <source>
        <dbReference type="SAM" id="MobiDB-lite"/>
    </source>
</evidence>
<accession>A0ABQ6MT44</accession>
<feature type="region of interest" description="Disordered" evidence="1">
    <location>
        <begin position="49"/>
        <end position="75"/>
    </location>
</feature>
<keyword evidence="3" id="KW-1185">Reference proteome</keyword>
<feature type="non-terminal residue" evidence="2">
    <location>
        <position position="322"/>
    </location>
</feature>
<evidence type="ECO:0000313" key="3">
    <source>
        <dbReference type="Proteomes" id="UP001165060"/>
    </source>
</evidence>
<gene>
    <name evidence="2" type="ORF">TeGR_g5013</name>
</gene>
<dbReference type="Proteomes" id="UP001165060">
    <property type="component" value="Unassembled WGS sequence"/>
</dbReference>
<evidence type="ECO:0008006" key="4">
    <source>
        <dbReference type="Google" id="ProtNLM"/>
    </source>
</evidence>
<organism evidence="2 3">
    <name type="scientific">Tetraparma gracilis</name>
    <dbReference type="NCBI Taxonomy" id="2962635"/>
    <lineage>
        <taxon>Eukaryota</taxon>
        <taxon>Sar</taxon>
        <taxon>Stramenopiles</taxon>
        <taxon>Ochrophyta</taxon>
        <taxon>Bolidophyceae</taxon>
        <taxon>Parmales</taxon>
        <taxon>Triparmaceae</taxon>
        <taxon>Tetraparma</taxon>
    </lineage>
</organism>
<evidence type="ECO:0000313" key="2">
    <source>
        <dbReference type="EMBL" id="GMI32756.1"/>
    </source>
</evidence>
<protein>
    <recommendedName>
        <fullName evidence="4">Tyrosine-protein kinase ephrin type A/B receptor-like domain-containing protein</fullName>
    </recommendedName>
</protein>
<proteinExistence type="predicted"/>
<sequence>MSPSHAAEITCTNEGEVPCVLSGMGDRQILAVSDIAFASLDTYTEADVAAANPGGEDGDEFRRERRAAAKHPRRRLSDSATPELIRLSYLTFAESRWPQAFSYLPGSALEIKNALVEIVSCTFRDNNVAGSSSVGNGKKGGSIYFEADYSTDPDYQYSLTIQASQVTPFADTPSGTCTEDPGEDQCMGGSAELLCAAKEGGAIYVKRGSASVEGSSFVRNRAVRGGAIFATAIDMICDSVRTVLEVTAYSETPYSQLCAACPEGSVGDVIESKSPADCTVCPSGKYQENSGVAGTVDESCTRCEAGKFLPDEGTATSEHDSP</sequence>
<reference evidence="2 3" key="1">
    <citation type="journal article" date="2023" name="Commun. Biol.">
        <title>Genome analysis of Parmales, the sister group of diatoms, reveals the evolutionary specialization of diatoms from phago-mixotrophs to photoautotrophs.</title>
        <authorList>
            <person name="Ban H."/>
            <person name="Sato S."/>
            <person name="Yoshikawa S."/>
            <person name="Yamada K."/>
            <person name="Nakamura Y."/>
            <person name="Ichinomiya M."/>
            <person name="Sato N."/>
            <person name="Blanc-Mathieu R."/>
            <person name="Endo H."/>
            <person name="Kuwata A."/>
            <person name="Ogata H."/>
        </authorList>
    </citation>
    <scope>NUCLEOTIDE SEQUENCE [LARGE SCALE GENOMIC DNA]</scope>
</reference>
<comment type="caution">
    <text evidence="2">The sequence shown here is derived from an EMBL/GenBank/DDBJ whole genome shotgun (WGS) entry which is preliminary data.</text>
</comment>
<dbReference type="EMBL" id="BRYB01001749">
    <property type="protein sequence ID" value="GMI32756.1"/>
    <property type="molecule type" value="Genomic_DNA"/>
</dbReference>
<name>A0ABQ6MT44_9STRA</name>